<gene>
    <name evidence="1" type="ORF">TSUD_205020</name>
</gene>
<organism evidence="1 2">
    <name type="scientific">Trifolium subterraneum</name>
    <name type="common">Subterranean clover</name>
    <dbReference type="NCBI Taxonomy" id="3900"/>
    <lineage>
        <taxon>Eukaryota</taxon>
        <taxon>Viridiplantae</taxon>
        <taxon>Streptophyta</taxon>
        <taxon>Embryophyta</taxon>
        <taxon>Tracheophyta</taxon>
        <taxon>Spermatophyta</taxon>
        <taxon>Magnoliopsida</taxon>
        <taxon>eudicotyledons</taxon>
        <taxon>Gunneridae</taxon>
        <taxon>Pentapetalae</taxon>
        <taxon>rosids</taxon>
        <taxon>fabids</taxon>
        <taxon>Fabales</taxon>
        <taxon>Fabaceae</taxon>
        <taxon>Papilionoideae</taxon>
        <taxon>50 kb inversion clade</taxon>
        <taxon>NPAAA clade</taxon>
        <taxon>Hologalegina</taxon>
        <taxon>IRL clade</taxon>
        <taxon>Trifolieae</taxon>
        <taxon>Trifolium</taxon>
    </lineage>
</organism>
<dbReference type="EMBL" id="DF973581">
    <property type="protein sequence ID" value="GAU35226.1"/>
    <property type="molecule type" value="Genomic_DNA"/>
</dbReference>
<evidence type="ECO:0000313" key="1">
    <source>
        <dbReference type="EMBL" id="GAU35226.1"/>
    </source>
</evidence>
<protein>
    <submittedName>
        <fullName evidence="1">Uncharacterized protein</fullName>
    </submittedName>
</protein>
<accession>A0A2Z6MSX8</accession>
<reference evidence="2" key="1">
    <citation type="journal article" date="2017" name="Front. Plant Sci.">
        <title>Climate Clever Clovers: New Paradigm to Reduce the Environmental Footprint of Ruminants by Breeding Low Methanogenic Forages Utilizing Haplotype Variation.</title>
        <authorList>
            <person name="Kaur P."/>
            <person name="Appels R."/>
            <person name="Bayer P.E."/>
            <person name="Keeble-Gagnere G."/>
            <person name="Wang J."/>
            <person name="Hirakawa H."/>
            <person name="Shirasawa K."/>
            <person name="Vercoe P."/>
            <person name="Stefanova K."/>
            <person name="Durmic Z."/>
            <person name="Nichols P."/>
            <person name="Revell C."/>
            <person name="Isobe S.N."/>
            <person name="Edwards D."/>
            <person name="Erskine W."/>
        </authorList>
    </citation>
    <scope>NUCLEOTIDE SEQUENCE [LARGE SCALE GENOMIC DNA]</scope>
    <source>
        <strain evidence="2">cv. Daliak</strain>
    </source>
</reference>
<dbReference type="Proteomes" id="UP000242715">
    <property type="component" value="Unassembled WGS sequence"/>
</dbReference>
<sequence>MLLLWSFQDPVILYPRDLTLSNGVQARMSGTMFRSLDGYPSVNPISALVKDYLKSSWYNN</sequence>
<name>A0A2Z6MSX8_TRISU</name>
<dbReference type="AlphaFoldDB" id="A0A2Z6MSX8"/>
<keyword evidence="2" id="KW-1185">Reference proteome</keyword>
<proteinExistence type="predicted"/>
<evidence type="ECO:0000313" key="2">
    <source>
        <dbReference type="Proteomes" id="UP000242715"/>
    </source>
</evidence>